<comment type="caution">
    <text evidence="1">The sequence shown here is derived from an EMBL/GenBank/DDBJ whole genome shotgun (WGS) entry which is preliminary data.</text>
</comment>
<organism evidence="1">
    <name type="scientific">Ooceraea biroi</name>
    <name type="common">Clonal raider ant</name>
    <name type="synonym">Cerapachys biroi</name>
    <dbReference type="NCBI Taxonomy" id="2015173"/>
    <lineage>
        <taxon>Eukaryota</taxon>
        <taxon>Metazoa</taxon>
        <taxon>Ecdysozoa</taxon>
        <taxon>Arthropoda</taxon>
        <taxon>Hexapoda</taxon>
        <taxon>Insecta</taxon>
        <taxon>Pterygota</taxon>
        <taxon>Neoptera</taxon>
        <taxon>Endopterygota</taxon>
        <taxon>Hymenoptera</taxon>
        <taxon>Apocrita</taxon>
        <taxon>Aculeata</taxon>
        <taxon>Formicoidea</taxon>
        <taxon>Formicidae</taxon>
        <taxon>Dorylinae</taxon>
        <taxon>Ooceraea</taxon>
    </lineage>
</organism>
<dbReference type="AlphaFoldDB" id="A0A3L8DQM1"/>
<proteinExistence type="predicted"/>
<dbReference type="EMBL" id="QOIP01000005">
    <property type="protein sequence ID" value="RLU22562.1"/>
    <property type="molecule type" value="Genomic_DNA"/>
</dbReference>
<gene>
    <name evidence="1" type="ORF">DMN91_004840</name>
</gene>
<name>A0A3L8DQM1_OOCBI</name>
<protein>
    <submittedName>
        <fullName evidence="1">Uncharacterized protein</fullName>
    </submittedName>
</protein>
<dbReference type="Proteomes" id="UP000279307">
    <property type="component" value="Chromosome 5"/>
</dbReference>
<evidence type="ECO:0000313" key="1">
    <source>
        <dbReference type="EMBL" id="RLU22562.1"/>
    </source>
</evidence>
<accession>A0A3L8DQM1</accession>
<sequence>MMKNDGKTIGYTSEMIKAGTGELTNKFHDKRQIIAMAKIGKIVKDIYYDQFKWSVVKNIAFFMVGVKIAIECNGMTLMPPV</sequence>
<reference evidence="1" key="1">
    <citation type="journal article" date="2018" name="Genome Res.">
        <title>The genomic architecture and molecular evolution of ant odorant receptors.</title>
        <authorList>
            <person name="McKenzie S.K."/>
            <person name="Kronauer D.J.C."/>
        </authorList>
    </citation>
    <scope>NUCLEOTIDE SEQUENCE [LARGE SCALE GENOMIC DNA]</scope>
    <source>
        <strain evidence="1">Clonal line C1</strain>
    </source>
</reference>
<reference evidence="1" key="2">
    <citation type="submission" date="2018-07" db="EMBL/GenBank/DDBJ databases">
        <authorList>
            <person name="Mckenzie S.K."/>
            <person name="Kronauer D.J.C."/>
        </authorList>
    </citation>
    <scope>NUCLEOTIDE SEQUENCE</scope>
    <source>
        <strain evidence="1">Clonal line C1</strain>
    </source>
</reference>